<gene>
    <name evidence="2" type="ORF">BGZ70_000044</name>
</gene>
<proteinExistence type="predicted"/>
<name>A0A9P6M656_MORAP</name>
<comment type="caution">
    <text evidence="2">The sequence shown here is derived from an EMBL/GenBank/DDBJ whole genome shotgun (WGS) entry which is preliminary data.</text>
</comment>
<dbReference type="InterPro" id="IPR032675">
    <property type="entry name" value="LRR_dom_sf"/>
</dbReference>
<dbReference type="Gene3D" id="3.80.10.10">
    <property type="entry name" value="Ribonuclease Inhibitor"/>
    <property type="match status" value="1"/>
</dbReference>
<dbReference type="SUPFAM" id="SSF52047">
    <property type="entry name" value="RNI-like"/>
    <property type="match status" value="1"/>
</dbReference>
<dbReference type="AlphaFoldDB" id="A0A9P6M656"/>
<dbReference type="EMBL" id="JAAAHY010000100">
    <property type="protein sequence ID" value="KAF9967122.1"/>
    <property type="molecule type" value="Genomic_DNA"/>
</dbReference>
<protein>
    <submittedName>
        <fullName evidence="2">Uncharacterized protein</fullName>
    </submittedName>
</protein>
<feature type="region of interest" description="Disordered" evidence="1">
    <location>
        <begin position="62"/>
        <end position="87"/>
    </location>
</feature>
<organism evidence="2 3">
    <name type="scientific">Mortierella alpina</name>
    <name type="common">Oleaginous fungus</name>
    <name type="synonym">Mortierella renispora</name>
    <dbReference type="NCBI Taxonomy" id="64518"/>
    <lineage>
        <taxon>Eukaryota</taxon>
        <taxon>Fungi</taxon>
        <taxon>Fungi incertae sedis</taxon>
        <taxon>Mucoromycota</taxon>
        <taxon>Mortierellomycotina</taxon>
        <taxon>Mortierellomycetes</taxon>
        <taxon>Mortierellales</taxon>
        <taxon>Mortierellaceae</taxon>
        <taxon>Mortierella</taxon>
    </lineage>
</organism>
<evidence type="ECO:0000313" key="3">
    <source>
        <dbReference type="Proteomes" id="UP000738359"/>
    </source>
</evidence>
<evidence type="ECO:0000313" key="2">
    <source>
        <dbReference type="EMBL" id="KAF9967122.1"/>
    </source>
</evidence>
<dbReference type="Proteomes" id="UP000738359">
    <property type="component" value="Unassembled WGS sequence"/>
</dbReference>
<reference evidence="2" key="1">
    <citation type="journal article" date="2020" name="Fungal Divers.">
        <title>Resolving the Mortierellaceae phylogeny through synthesis of multi-gene phylogenetics and phylogenomics.</title>
        <authorList>
            <person name="Vandepol N."/>
            <person name="Liber J."/>
            <person name="Desiro A."/>
            <person name="Na H."/>
            <person name="Kennedy M."/>
            <person name="Barry K."/>
            <person name="Grigoriev I.V."/>
            <person name="Miller A.N."/>
            <person name="O'Donnell K."/>
            <person name="Stajich J.E."/>
            <person name="Bonito G."/>
        </authorList>
    </citation>
    <scope>NUCLEOTIDE SEQUENCE</scope>
    <source>
        <strain evidence="2">CK1249</strain>
    </source>
</reference>
<evidence type="ECO:0000256" key="1">
    <source>
        <dbReference type="SAM" id="MobiDB-lite"/>
    </source>
</evidence>
<accession>A0A9P6M656</accession>
<dbReference type="OrthoDB" id="2440723at2759"/>
<keyword evidence="3" id="KW-1185">Reference proteome</keyword>
<sequence length="395" mass="44528">MPFLYRSLSLTYRSTSSSHATGPLPSPEALLVYSHLVQELYVDLDSIYSLALQQQNSSRVTKPRPIGAVRRQNEVGSTERDPSALSTIPLGPPSWNSGIFSLSLLHCYSCTFTGSKEQFPEMAATVTSNLTELQLQGTSGEGNLSLVEWLEICPHLESVSVRRPKTPWFGSASQFRTGPHLYSLNLDCGRLQDAELAEVLTRSTALRELALENATITRPVFEALSDHFGSLTHLDFQALPTIEQWMIRWILKGASRLAAVFVVSLEMDRFYSSMSHDVPWACRGSLRELCITTLRMSLDASVNDRFMRRLMDLKHLEEVFTMAIYSGDGTGRPLHPASVPGDTSEAHFLAKLCEFRNWELSGRDLREDLRWKLVRDTWPRLLSFSYNGRNGEYDE</sequence>
<feature type="compositionally biased region" description="Basic and acidic residues" evidence="1">
    <location>
        <begin position="71"/>
        <end position="82"/>
    </location>
</feature>